<keyword evidence="2" id="KW-1185">Reference proteome</keyword>
<dbReference type="EMBL" id="CP097503">
    <property type="protein sequence ID" value="URD80524.1"/>
    <property type="molecule type" value="Genomic_DNA"/>
</dbReference>
<evidence type="ECO:0000313" key="2">
    <source>
        <dbReference type="Proteomes" id="UP001055439"/>
    </source>
</evidence>
<dbReference type="Proteomes" id="UP001055439">
    <property type="component" value="Chromosome 10"/>
</dbReference>
<name>A0A9E7EMW3_9LILI</name>
<reference evidence="1" key="1">
    <citation type="submission" date="2022-05" db="EMBL/GenBank/DDBJ databases">
        <title>The Musa troglodytarum L. genome provides insights into the mechanism of non-climacteric behaviour and enrichment of carotenoids.</title>
        <authorList>
            <person name="Wang J."/>
        </authorList>
    </citation>
    <scope>NUCLEOTIDE SEQUENCE</scope>
    <source>
        <tissue evidence="1">Leaf</tissue>
    </source>
</reference>
<evidence type="ECO:0000313" key="1">
    <source>
        <dbReference type="EMBL" id="URD80524.1"/>
    </source>
</evidence>
<protein>
    <submittedName>
        <fullName evidence="1">Uncharacterized protein</fullName>
    </submittedName>
</protein>
<sequence>MAKGFFNAGFSSAVRIEFLTIHGSHLLQLLQPCPLPGGAFGGRGEKEYKLRTVKQLESEFGRNACKEVLPATMSYGKAEG</sequence>
<accession>A0A9E7EMW3</accession>
<proteinExistence type="predicted"/>
<dbReference type="AlphaFoldDB" id="A0A9E7EMW3"/>
<gene>
    <name evidence="1" type="ORF">MUK42_29603</name>
</gene>
<organism evidence="1 2">
    <name type="scientific">Musa troglodytarum</name>
    <name type="common">fe'i banana</name>
    <dbReference type="NCBI Taxonomy" id="320322"/>
    <lineage>
        <taxon>Eukaryota</taxon>
        <taxon>Viridiplantae</taxon>
        <taxon>Streptophyta</taxon>
        <taxon>Embryophyta</taxon>
        <taxon>Tracheophyta</taxon>
        <taxon>Spermatophyta</taxon>
        <taxon>Magnoliopsida</taxon>
        <taxon>Liliopsida</taxon>
        <taxon>Zingiberales</taxon>
        <taxon>Musaceae</taxon>
        <taxon>Musa</taxon>
    </lineage>
</organism>